<dbReference type="Proteomes" id="UP000012138">
    <property type="component" value="Unassembled WGS sequence"/>
</dbReference>
<evidence type="ECO:0000313" key="1">
    <source>
        <dbReference type="EMBL" id="EMO90319.1"/>
    </source>
</evidence>
<name>M6YL33_9LEPT</name>
<accession>M6YL33</accession>
<comment type="caution">
    <text evidence="1">The sequence shown here is derived from an EMBL/GenBank/DDBJ whole genome shotgun (WGS) entry which is preliminary data.</text>
</comment>
<protein>
    <submittedName>
        <fullName evidence="1">Uncharacterized protein</fullName>
    </submittedName>
</protein>
<organism evidence="1 2">
    <name type="scientific">Leptospira noguchii str. 2001034031</name>
    <dbReference type="NCBI Taxonomy" id="1193053"/>
    <lineage>
        <taxon>Bacteria</taxon>
        <taxon>Pseudomonadati</taxon>
        <taxon>Spirochaetota</taxon>
        <taxon>Spirochaetia</taxon>
        <taxon>Leptospirales</taxon>
        <taxon>Leptospiraceae</taxon>
        <taxon>Leptospira</taxon>
    </lineage>
</organism>
<sequence>MSRKVNKTFSNTSIRAFIAAISSFVCEGSGLKLCLGHRIERRLKFLPLFVKEVD</sequence>
<proteinExistence type="predicted"/>
<reference evidence="1 2" key="1">
    <citation type="submission" date="2013-01" db="EMBL/GenBank/DDBJ databases">
        <authorList>
            <person name="Harkins D.M."/>
            <person name="Durkin A.S."/>
            <person name="Brinkac L.M."/>
            <person name="Haft D.H."/>
            <person name="Selengut J.D."/>
            <person name="Sanka R."/>
            <person name="DePew J."/>
            <person name="Purushe J."/>
            <person name="Whelen A.C."/>
            <person name="Vinetz J.M."/>
            <person name="Sutton G.G."/>
            <person name="Nierman W.C."/>
            <person name="Fouts D.E."/>
        </authorList>
    </citation>
    <scope>NUCLEOTIDE SEQUENCE [LARGE SCALE GENOMIC DNA]</scope>
    <source>
        <strain evidence="1 2">2001034031</strain>
    </source>
</reference>
<evidence type="ECO:0000313" key="2">
    <source>
        <dbReference type="Proteomes" id="UP000012138"/>
    </source>
</evidence>
<dbReference type="EMBL" id="AKXB02000054">
    <property type="protein sequence ID" value="EMO90319.1"/>
    <property type="molecule type" value="Genomic_DNA"/>
</dbReference>
<dbReference type="AlphaFoldDB" id="M6YL33"/>
<gene>
    <name evidence="1" type="ORF">LEP1GSC024_4179</name>
</gene>